<sequence length="430" mass="48993">MFATSPGPPNRFRYLLDLQVDYDPTNPRAFDVPYLLLRATNLRRLSLHGVDELMECYPHVVDSLTNLVEFRCLDCTEGALEWLQRTSAPISRLQVMFWIGSFKDSHLTFDILPFLLKFANTLVSLELGNAIIGPNDHGIQFHNVREIKITMDELFGLGDNTPGQNIIQSFPNLEGFQLWALRMAWGSREGTHREHNFNVAEVARLGFSNRSLKELKGNIVALYRTGYFPDCAIENVELTDIGCESSDDPFLPVFNLIRPRILSLFLEEWLRSSETVDFLRSAFETISRTGGTLQEVKLNFNFKADQDYHDEFGDVLEDGIWITCPVAEAFLRNLDLPLKSLPSTVERLKITCSSDWDEVKTELSQVRDPSVLAKQYLKDAPSLKSVTLCIPRLVGRNEEEKPTFACEDEVYNRVVSTDEGKETRNLSDKP</sequence>
<proteinExistence type="predicted"/>
<gene>
    <name evidence="1" type="ORF">NLI96_g6271</name>
</gene>
<dbReference type="Gene3D" id="3.80.10.10">
    <property type="entry name" value="Ribonuclease Inhibitor"/>
    <property type="match status" value="1"/>
</dbReference>
<dbReference type="Proteomes" id="UP001212997">
    <property type="component" value="Unassembled WGS sequence"/>
</dbReference>
<evidence type="ECO:0000313" key="1">
    <source>
        <dbReference type="EMBL" id="KAJ3483495.1"/>
    </source>
</evidence>
<name>A0AAD5YE20_9APHY</name>
<keyword evidence="2" id="KW-1185">Reference proteome</keyword>
<accession>A0AAD5YE20</accession>
<dbReference type="AlphaFoldDB" id="A0AAD5YE20"/>
<dbReference type="InterPro" id="IPR032675">
    <property type="entry name" value="LRR_dom_sf"/>
</dbReference>
<organism evidence="1 2">
    <name type="scientific">Meripilus lineatus</name>
    <dbReference type="NCBI Taxonomy" id="2056292"/>
    <lineage>
        <taxon>Eukaryota</taxon>
        <taxon>Fungi</taxon>
        <taxon>Dikarya</taxon>
        <taxon>Basidiomycota</taxon>
        <taxon>Agaricomycotina</taxon>
        <taxon>Agaricomycetes</taxon>
        <taxon>Polyporales</taxon>
        <taxon>Meripilaceae</taxon>
        <taxon>Meripilus</taxon>
    </lineage>
</organism>
<protein>
    <recommendedName>
        <fullName evidence="3">F-box domain-containing protein</fullName>
    </recommendedName>
</protein>
<evidence type="ECO:0008006" key="3">
    <source>
        <dbReference type="Google" id="ProtNLM"/>
    </source>
</evidence>
<dbReference type="EMBL" id="JANAWD010000226">
    <property type="protein sequence ID" value="KAJ3483495.1"/>
    <property type="molecule type" value="Genomic_DNA"/>
</dbReference>
<evidence type="ECO:0000313" key="2">
    <source>
        <dbReference type="Proteomes" id="UP001212997"/>
    </source>
</evidence>
<reference evidence="1" key="1">
    <citation type="submission" date="2022-07" db="EMBL/GenBank/DDBJ databases">
        <title>Genome Sequence of Physisporinus lineatus.</title>
        <authorList>
            <person name="Buettner E."/>
        </authorList>
    </citation>
    <scope>NUCLEOTIDE SEQUENCE</scope>
    <source>
        <strain evidence="1">VT162</strain>
    </source>
</reference>
<comment type="caution">
    <text evidence="1">The sequence shown here is derived from an EMBL/GenBank/DDBJ whole genome shotgun (WGS) entry which is preliminary data.</text>
</comment>